<dbReference type="SUPFAM" id="SSF46458">
    <property type="entry name" value="Globin-like"/>
    <property type="match status" value="1"/>
</dbReference>
<evidence type="ECO:0000256" key="2">
    <source>
        <dbReference type="ARBA" id="ARBA00022448"/>
    </source>
</evidence>
<protein>
    <submittedName>
        <fullName evidence="7">Hemoglobin-like protein</fullName>
    </submittedName>
</protein>
<keyword evidence="2" id="KW-0813">Transport</keyword>
<accession>A0A2S2DLS9</accession>
<evidence type="ECO:0000256" key="1">
    <source>
        <dbReference type="ARBA" id="ARBA00001971"/>
    </source>
</evidence>
<gene>
    <name evidence="7" type="ORF">DIR46_19080</name>
</gene>
<evidence type="ECO:0000313" key="7">
    <source>
        <dbReference type="EMBL" id="AWL06325.1"/>
    </source>
</evidence>
<dbReference type="Proteomes" id="UP000245820">
    <property type="component" value="Chromosome"/>
</dbReference>
<keyword evidence="4" id="KW-0479">Metal-binding</keyword>
<proteinExistence type="inferred from homology"/>
<dbReference type="Gene3D" id="1.10.490.10">
    <property type="entry name" value="Globins"/>
    <property type="match status" value="1"/>
</dbReference>
<comment type="cofactor">
    <cofactor evidence="1">
        <name>heme</name>
        <dbReference type="ChEBI" id="CHEBI:30413"/>
    </cofactor>
</comment>
<dbReference type="PANTHER" id="PTHR47366">
    <property type="entry name" value="TWO-ON-TWO HEMOGLOBIN-3"/>
    <property type="match status" value="1"/>
</dbReference>
<dbReference type="GO" id="GO:0005344">
    <property type="term" value="F:oxygen carrier activity"/>
    <property type="evidence" value="ECO:0007669"/>
    <property type="project" value="InterPro"/>
</dbReference>
<keyword evidence="5" id="KW-0408">Iron</keyword>
<reference evidence="7 8" key="1">
    <citation type="submission" date="2018-05" db="EMBL/GenBank/DDBJ databases">
        <title>Complete genome sequence of Massilia oculi sp. nov. CCUG 43427T (=DSM 26321T), the type strain of M. oculi, and comparison with genome sequences of other Massilia strains.</title>
        <authorList>
            <person name="Zhu B."/>
        </authorList>
    </citation>
    <scope>NUCLEOTIDE SEQUENCE [LARGE SCALE GENOMIC DNA]</scope>
    <source>
        <strain evidence="7 8">CCUG 43427</strain>
    </source>
</reference>
<organism evidence="7 8">
    <name type="scientific">Massilia oculi</name>
    <dbReference type="NCBI Taxonomy" id="945844"/>
    <lineage>
        <taxon>Bacteria</taxon>
        <taxon>Pseudomonadati</taxon>
        <taxon>Pseudomonadota</taxon>
        <taxon>Betaproteobacteria</taxon>
        <taxon>Burkholderiales</taxon>
        <taxon>Oxalobacteraceae</taxon>
        <taxon>Telluria group</taxon>
        <taxon>Massilia</taxon>
    </lineage>
</organism>
<evidence type="ECO:0000256" key="5">
    <source>
        <dbReference type="ARBA" id="ARBA00023004"/>
    </source>
</evidence>
<dbReference type="KEGG" id="mtim:DIR46_19080"/>
<comment type="similarity">
    <text evidence="6">Belongs to the truncated hemoglobin family. Group II subfamily.</text>
</comment>
<dbReference type="InterPro" id="IPR012292">
    <property type="entry name" value="Globin/Proto"/>
</dbReference>
<dbReference type="OrthoDB" id="9790913at2"/>
<evidence type="ECO:0000256" key="4">
    <source>
        <dbReference type="ARBA" id="ARBA00022723"/>
    </source>
</evidence>
<dbReference type="EMBL" id="CP029343">
    <property type="protein sequence ID" value="AWL06325.1"/>
    <property type="molecule type" value="Genomic_DNA"/>
</dbReference>
<evidence type="ECO:0000256" key="3">
    <source>
        <dbReference type="ARBA" id="ARBA00022617"/>
    </source>
</evidence>
<dbReference type="PROSITE" id="PS01213">
    <property type="entry name" value="GLOBIN_FAM_2"/>
    <property type="match status" value="1"/>
</dbReference>
<sequence>MSEHHTETQTDVQAEPQTLYEMMGGGERLRALVDRFYDLMQLEPDFAGIHAMHPVPNDSSREKTFMFLSGWMGGPDLYIERYGHPRLRARHLPFAIGSAERDQWLRCMAWAMEDMGYDDTLRVRMMNSFFQTADWMRNKPD</sequence>
<dbReference type="InterPro" id="IPR009050">
    <property type="entry name" value="Globin-like_sf"/>
</dbReference>
<dbReference type="CDD" id="cd14773">
    <property type="entry name" value="TrHb2_PhHbO-like_O"/>
    <property type="match status" value="1"/>
</dbReference>
<keyword evidence="3" id="KW-0349">Heme</keyword>
<dbReference type="AlphaFoldDB" id="A0A2S2DLS9"/>
<dbReference type="GO" id="GO:0019825">
    <property type="term" value="F:oxygen binding"/>
    <property type="evidence" value="ECO:0007669"/>
    <property type="project" value="InterPro"/>
</dbReference>
<evidence type="ECO:0000256" key="6">
    <source>
        <dbReference type="ARBA" id="ARBA00034496"/>
    </source>
</evidence>
<dbReference type="GO" id="GO:0046872">
    <property type="term" value="F:metal ion binding"/>
    <property type="evidence" value="ECO:0007669"/>
    <property type="project" value="UniProtKB-KW"/>
</dbReference>
<dbReference type="RefSeq" id="WP_109346643.1">
    <property type="nucleotide sequence ID" value="NZ_CP029343.1"/>
</dbReference>
<keyword evidence="8" id="KW-1185">Reference proteome</keyword>
<name>A0A2S2DLS9_9BURK</name>
<dbReference type="InterPro" id="IPR001486">
    <property type="entry name" value="Hemoglobin_trunc"/>
</dbReference>
<dbReference type="GO" id="GO:0020037">
    <property type="term" value="F:heme binding"/>
    <property type="evidence" value="ECO:0007669"/>
    <property type="project" value="InterPro"/>
</dbReference>
<evidence type="ECO:0000313" key="8">
    <source>
        <dbReference type="Proteomes" id="UP000245820"/>
    </source>
</evidence>
<dbReference type="InterPro" id="IPR019795">
    <property type="entry name" value="Globin_bac-like_CS"/>
</dbReference>
<dbReference type="InterPro" id="IPR044203">
    <property type="entry name" value="GlbO/GLB3-like"/>
</dbReference>
<dbReference type="PANTHER" id="PTHR47366:SF1">
    <property type="entry name" value="TWO-ON-TWO HEMOGLOBIN-3"/>
    <property type="match status" value="1"/>
</dbReference>
<dbReference type="Pfam" id="PF01152">
    <property type="entry name" value="Bac_globin"/>
    <property type="match status" value="1"/>
</dbReference>